<gene>
    <name evidence="1" type="ORF">RA086_04680</name>
</gene>
<sequence>MTYLLLLRGVNVGGHHRVPMATLRELFVAAGCTQVHSYINSGNLFFTSAQTVPAVEQLTATILTTNFEFPIDFRILTETEFMADLAQAPSWWGQAPTLRHNALFKLCTYEHDHDTWLPTKLTAYDQVLITPNVIFWTSTLRVNFSRSFYSKLLGTAFYQQTSARNFNTTMKLKTLFFN</sequence>
<organism evidence="1 2">
    <name type="scientific">Lactiplantibacillus brownii</name>
    <dbReference type="NCBI Taxonomy" id="3069269"/>
    <lineage>
        <taxon>Bacteria</taxon>
        <taxon>Bacillati</taxon>
        <taxon>Bacillota</taxon>
        <taxon>Bacilli</taxon>
        <taxon>Lactobacillales</taxon>
        <taxon>Lactobacillaceae</taxon>
        <taxon>Lactiplantibacillus</taxon>
    </lineage>
</organism>
<dbReference type="InterPro" id="IPR012545">
    <property type="entry name" value="DUF1697"/>
</dbReference>
<comment type="caution">
    <text evidence="1">The sequence shown here is derived from an EMBL/GenBank/DDBJ whole genome shotgun (WGS) entry which is preliminary data.</text>
</comment>
<dbReference type="Pfam" id="PF08002">
    <property type="entry name" value="DUF1697"/>
    <property type="match status" value="1"/>
</dbReference>
<dbReference type="Proteomes" id="UP001227831">
    <property type="component" value="Unassembled WGS sequence"/>
</dbReference>
<evidence type="ECO:0000313" key="2">
    <source>
        <dbReference type="Proteomes" id="UP001227831"/>
    </source>
</evidence>
<proteinExistence type="predicted"/>
<dbReference type="Gene3D" id="3.30.70.1260">
    <property type="entry name" value="bacterial protein sp0830 like"/>
    <property type="match status" value="1"/>
</dbReference>
<evidence type="ECO:0000313" key="1">
    <source>
        <dbReference type="EMBL" id="MDQ7936937.1"/>
    </source>
</evidence>
<accession>A0ABU1A917</accession>
<dbReference type="EMBL" id="JAVCWF010000001">
    <property type="protein sequence ID" value="MDQ7936937.1"/>
    <property type="molecule type" value="Genomic_DNA"/>
</dbReference>
<dbReference type="Gene3D" id="3.30.70.1280">
    <property type="entry name" value="SP0830-like domains"/>
    <property type="match status" value="1"/>
</dbReference>
<dbReference type="PIRSF" id="PIRSF008502">
    <property type="entry name" value="UCP008502"/>
    <property type="match status" value="1"/>
</dbReference>
<keyword evidence="2" id="KW-1185">Reference proteome</keyword>
<protein>
    <submittedName>
        <fullName evidence="1">DUF1697 domain-containing protein</fullName>
    </submittedName>
</protein>
<dbReference type="PANTHER" id="PTHR36439">
    <property type="entry name" value="BLL4334 PROTEIN"/>
    <property type="match status" value="1"/>
</dbReference>
<reference evidence="1 2" key="1">
    <citation type="journal article" date="2023" name="Int. J. Syst. Evol. Microbiol.">
        <title>Lactiplantibacillus brownii sp. nov., a novel psychrotolerant species isolated from sauerkraut.</title>
        <authorList>
            <person name="Heng Y.C."/>
            <person name="Silvaraju S."/>
            <person name="Lee J.K.Y."/>
            <person name="Kittelmann S."/>
        </authorList>
    </citation>
    <scope>NUCLEOTIDE SEQUENCE [LARGE SCALE GENOMIC DNA]</scope>
    <source>
        <strain evidence="1 2">WILCCON 0030</strain>
    </source>
</reference>
<dbReference type="RefSeq" id="WP_308702725.1">
    <property type="nucleotide sequence ID" value="NZ_JAVCWF010000001.1"/>
</dbReference>
<dbReference type="SUPFAM" id="SSF160379">
    <property type="entry name" value="SP0830-like"/>
    <property type="match status" value="1"/>
</dbReference>
<dbReference type="PANTHER" id="PTHR36439:SF1">
    <property type="entry name" value="DUF1697 DOMAIN-CONTAINING PROTEIN"/>
    <property type="match status" value="1"/>
</dbReference>
<name>A0ABU1A917_9LACO</name>